<dbReference type="RefSeq" id="WP_126725401.1">
    <property type="nucleotide sequence ID" value="NZ_RYZH01000018.1"/>
</dbReference>
<organism evidence="4 5">
    <name type="scientific">Tautonia sociabilis</name>
    <dbReference type="NCBI Taxonomy" id="2080755"/>
    <lineage>
        <taxon>Bacteria</taxon>
        <taxon>Pseudomonadati</taxon>
        <taxon>Planctomycetota</taxon>
        <taxon>Planctomycetia</taxon>
        <taxon>Isosphaerales</taxon>
        <taxon>Isosphaeraceae</taxon>
        <taxon>Tautonia</taxon>
    </lineage>
</organism>
<evidence type="ECO:0000256" key="2">
    <source>
        <dbReference type="RuleBase" id="RU364116"/>
    </source>
</evidence>
<keyword evidence="5" id="KW-1185">Reference proteome</keyword>
<dbReference type="SFLD" id="SFLDF00288">
    <property type="entry name" value="HemN-like__clustered_with_nucl"/>
    <property type="match status" value="1"/>
</dbReference>
<keyword evidence="2" id="KW-0143">Chaperone</keyword>
<sequence length="393" mass="43413">MTVVLAPIDRSCPADPPWIRPRAAYIHIPFCAHKCGYCDFASLAGADHLANRYLDALAAELELALDGPRPVASLFIGGGTPTRLNADQLSRLLATIARWFPLLDDGEWTVEANPGTLDPDKVDALASGGVNRISLGAQSFQPSSLRALERNHDPDDVSRAVALIAPRFDRWSLDLIFGAPGSTLDQWRDDLDRALALGPSHLSCYGLVFEKGTSLWKRRLDGLVRPVDEEVEHAMYAETIDRLSAAGLLQYEISNFARPGHESRHNLVYWANDAYYGFGLGAARYVAGVRSVNTRDLPAYLRRIESGQDATGPVERLDPEARARETAVLMLRRTAIGIDREDFRLRTGFDLDALCGPSLRRSCSRGWLEDDGRRVRLTRSGLFLADTVMSDLL</sequence>
<evidence type="ECO:0000313" key="4">
    <source>
        <dbReference type="EMBL" id="RUL87691.1"/>
    </source>
</evidence>
<keyword evidence="2" id="KW-0411">Iron-sulfur</keyword>
<dbReference type="AlphaFoldDB" id="A0A432MJW8"/>
<dbReference type="GO" id="GO:0006779">
    <property type="term" value="P:porphyrin-containing compound biosynthetic process"/>
    <property type="evidence" value="ECO:0007669"/>
    <property type="project" value="InterPro"/>
</dbReference>
<dbReference type="Pfam" id="PF04055">
    <property type="entry name" value="Radical_SAM"/>
    <property type="match status" value="1"/>
</dbReference>
<evidence type="ECO:0000259" key="3">
    <source>
        <dbReference type="PROSITE" id="PS51918"/>
    </source>
</evidence>
<reference evidence="4 5" key="1">
    <citation type="submission" date="2018-12" db="EMBL/GenBank/DDBJ databases">
        <authorList>
            <person name="Toschakov S.V."/>
        </authorList>
    </citation>
    <scope>NUCLEOTIDE SEQUENCE [LARGE SCALE GENOMIC DNA]</scope>
    <source>
        <strain evidence="4 5">GM2012</strain>
    </source>
</reference>
<dbReference type="PANTHER" id="PTHR13932">
    <property type="entry name" value="COPROPORPHYRINIGEN III OXIDASE"/>
    <property type="match status" value="1"/>
</dbReference>
<dbReference type="SFLD" id="SFLDG01065">
    <property type="entry name" value="anaerobic_coproporphyrinogen-I"/>
    <property type="match status" value="1"/>
</dbReference>
<comment type="similarity">
    <text evidence="1">Belongs to the anaerobic coproporphyrinogen-III oxidase family. HemW subfamily.</text>
</comment>
<dbReference type="InterPro" id="IPR006638">
    <property type="entry name" value="Elp3/MiaA/NifB-like_rSAM"/>
</dbReference>
<comment type="function">
    <text evidence="2">Probably acts as a heme chaperone, transferring heme to an unknown acceptor. Binds one molecule of heme per monomer, possibly covalently. Binds 1 [4Fe-4S] cluster. The cluster is coordinated with 3 cysteines and an exchangeable S-adenosyl-L-methionine.</text>
</comment>
<dbReference type="InterPro" id="IPR004559">
    <property type="entry name" value="HemW-like"/>
</dbReference>
<dbReference type="Proteomes" id="UP000280296">
    <property type="component" value="Unassembled WGS sequence"/>
</dbReference>
<gene>
    <name evidence="4" type="primary">hemW</name>
    <name evidence="4" type="ORF">TsocGM_10920</name>
</gene>
<reference evidence="4 5" key="2">
    <citation type="submission" date="2019-01" db="EMBL/GenBank/DDBJ databases">
        <title>Tautonia sociabilis, a novel thermotolerant planctomycete of Isosphaeraceae family, isolated from a 4000 m deep subterranean habitat.</title>
        <authorList>
            <person name="Kovaleva O.L."/>
            <person name="Elcheninov A.G."/>
            <person name="Van Heerden E."/>
            <person name="Toshchakov S.V."/>
            <person name="Novikov A."/>
            <person name="Bonch-Osmolovskaya E.A."/>
            <person name="Kublanov I.V."/>
        </authorList>
    </citation>
    <scope>NUCLEOTIDE SEQUENCE [LARGE SCALE GENOMIC DNA]</scope>
    <source>
        <strain evidence="4 5">GM2012</strain>
    </source>
</reference>
<evidence type="ECO:0000313" key="5">
    <source>
        <dbReference type="Proteomes" id="UP000280296"/>
    </source>
</evidence>
<dbReference type="InterPro" id="IPR058240">
    <property type="entry name" value="rSAM_sf"/>
</dbReference>
<keyword evidence="2" id="KW-0004">4Fe-4S</keyword>
<keyword evidence="2" id="KW-0349">Heme</keyword>
<keyword evidence="2" id="KW-0949">S-adenosyl-L-methionine</keyword>
<dbReference type="SFLD" id="SFLDS00029">
    <property type="entry name" value="Radical_SAM"/>
    <property type="match status" value="1"/>
</dbReference>
<name>A0A432MJW8_9BACT</name>
<dbReference type="Pfam" id="PF06969">
    <property type="entry name" value="HemN_C"/>
    <property type="match status" value="1"/>
</dbReference>
<dbReference type="Gene3D" id="3.80.30.20">
    <property type="entry name" value="tm_1862 like domain"/>
    <property type="match status" value="1"/>
</dbReference>
<evidence type="ECO:0000256" key="1">
    <source>
        <dbReference type="ARBA" id="ARBA00006100"/>
    </source>
</evidence>
<dbReference type="PANTHER" id="PTHR13932:SF5">
    <property type="entry name" value="RADICAL S-ADENOSYL METHIONINE DOMAIN-CONTAINING PROTEIN 1, MITOCHONDRIAL"/>
    <property type="match status" value="1"/>
</dbReference>
<dbReference type="SMART" id="SM00729">
    <property type="entry name" value="Elp3"/>
    <property type="match status" value="1"/>
</dbReference>
<protein>
    <recommendedName>
        <fullName evidence="2">Heme chaperone HemW</fullName>
    </recommendedName>
</protein>
<dbReference type="CDD" id="cd01335">
    <property type="entry name" value="Radical_SAM"/>
    <property type="match status" value="1"/>
</dbReference>
<comment type="caution">
    <text evidence="4">The sequence shown here is derived from an EMBL/GenBank/DDBJ whole genome shotgun (WGS) entry which is preliminary data.</text>
</comment>
<dbReference type="NCBIfam" id="TIGR00539">
    <property type="entry name" value="hemN_rel"/>
    <property type="match status" value="1"/>
</dbReference>
<dbReference type="SUPFAM" id="SSF102114">
    <property type="entry name" value="Radical SAM enzymes"/>
    <property type="match status" value="1"/>
</dbReference>
<keyword evidence="2" id="KW-0408">Iron</keyword>
<dbReference type="InterPro" id="IPR007197">
    <property type="entry name" value="rSAM"/>
</dbReference>
<proteinExistence type="inferred from homology"/>
<accession>A0A432MJW8</accession>
<dbReference type="GO" id="GO:0004109">
    <property type="term" value="F:coproporphyrinogen oxidase activity"/>
    <property type="evidence" value="ECO:0007669"/>
    <property type="project" value="InterPro"/>
</dbReference>
<dbReference type="InterPro" id="IPR023404">
    <property type="entry name" value="rSAM_horseshoe"/>
</dbReference>
<keyword evidence="2" id="KW-0479">Metal-binding</keyword>
<dbReference type="EMBL" id="RYZH01000018">
    <property type="protein sequence ID" value="RUL87691.1"/>
    <property type="molecule type" value="Genomic_DNA"/>
</dbReference>
<dbReference type="SFLD" id="SFLDF00562">
    <property type="entry name" value="HemN-like__clustered_with_heat"/>
    <property type="match status" value="1"/>
</dbReference>
<dbReference type="GO" id="GO:0005737">
    <property type="term" value="C:cytoplasm"/>
    <property type="evidence" value="ECO:0007669"/>
    <property type="project" value="UniProtKB-SubCell"/>
</dbReference>
<keyword evidence="2" id="KW-0963">Cytoplasm</keyword>
<dbReference type="InterPro" id="IPR010723">
    <property type="entry name" value="HemN_C"/>
</dbReference>
<dbReference type="GO" id="GO:0046872">
    <property type="term" value="F:metal ion binding"/>
    <property type="evidence" value="ECO:0007669"/>
    <property type="project" value="UniProtKB-UniRule"/>
</dbReference>
<comment type="subcellular location">
    <subcellularLocation>
        <location evidence="2">Cytoplasm</location>
    </subcellularLocation>
</comment>
<dbReference type="OrthoDB" id="9808022at2"/>
<dbReference type="InterPro" id="IPR034505">
    <property type="entry name" value="Coproporphyrinogen-III_oxidase"/>
</dbReference>
<dbReference type="SFLD" id="SFLDG01082">
    <property type="entry name" value="B12-binding_domain_containing"/>
    <property type="match status" value="1"/>
</dbReference>
<feature type="domain" description="Radical SAM core" evidence="3">
    <location>
        <begin position="16"/>
        <end position="249"/>
    </location>
</feature>
<dbReference type="GO" id="GO:0051539">
    <property type="term" value="F:4 iron, 4 sulfur cluster binding"/>
    <property type="evidence" value="ECO:0007669"/>
    <property type="project" value="UniProtKB-UniRule"/>
</dbReference>
<dbReference type="PROSITE" id="PS51918">
    <property type="entry name" value="RADICAL_SAM"/>
    <property type="match status" value="1"/>
</dbReference>